<dbReference type="InterPro" id="IPR038379">
    <property type="entry name" value="SecE_sf"/>
</dbReference>
<organism evidence="9 10">
    <name type="scientific">Pinibacter soli</name>
    <dbReference type="NCBI Taxonomy" id="3044211"/>
    <lineage>
        <taxon>Bacteria</taxon>
        <taxon>Pseudomonadati</taxon>
        <taxon>Bacteroidota</taxon>
        <taxon>Chitinophagia</taxon>
        <taxon>Chitinophagales</taxon>
        <taxon>Chitinophagaceae</taxon>
        <taxon>Pinibacter</taxon>
    </lineage>
</organism>
<protein>
    <recommendedName>
        <fullName evidence="8">Protein translocase subunit SecE</fullName>
    </recommendedName>
</protein>
<evidence type="ECO:0000256" key="7">
    <source>
        <dbReference type="ARBA" id="ARBA00023136"/>
    </source>
</evidence>
<dbReference type="Pfam" id="PF00584">
    <property type="entry name" value="SecE"/>
    <property type="match status" value="1"/>
</dbReference>
<evidence type="ECO:0000313" key="9">
    <source>
        <dbReference type="EMBL" id="MDI3318251.1"/>
    </source>
</evidence>
<evidence type="ECO:0000256" key="6">
    <source>
        <dbReference type="ARBA" id="ARBA00023010"/>
    </source>
</evidence>
<keyword evidence="2 8" id="KW-0813">Transport</keyword>
<name>A0ABT6R6R4_9BACT</name>
<dbReference type="NCBIfam" id="TIGR00964">
    <property type="entry name" value="secE_bact"/>
    <property type="match status" value="1"/>
</dbReference>
<evidence type="ECO:0000313" key="10">
    <source>
        <dbReference type="Proteomes" id="UP001226434"/>
    </source>
</evidence>
<keyword evidence="7 8" id="KW-0472">Membrane</keyword>
<comment type="similarity">
    <text evidence="8">Belongs to the SecE/SEC61-gamma family.</text>
</comment>
<keyword evidence="3 8" id="KW-0812">Transmembrane</keyword>
<dbReference type="EMBL" id="JASBRG010000001">
    <property type="protein sequence ID" value="MDI3318251.1"/>
    <property type="molecule type" value="Genomic_DNA"/>
</dbReference>
<comment type="function">
    <text evidence="8">Essential subunit of the Sec protein translocation channel SecYEG. Clamps together the 2 halves of SecY. May contact the channel plug during translocation.</text>
</comment>
<dbReference type="InterPro" id="IPR005807">
    <property type="entry name" value="SecE_bac"/>
</dbReference>
<feature type="transmembrane region" description="Helical" evidence="8">
    <location>
        <begin position="30"/>
        <end position="63"/>
    </location>
</feature>
<dbReference type="RefSeq" id="WP_282332368.1">
    <property type="nucleotide sequence ID" value="NZ_JASBRG010000001.1"/>
</dbReference>
<evidence type="ECO:0000256" key="8">
    <source>
        <dbReference type="HAMAP-Rule" id="MF_00422"/>
    </source>
</evidence>
<dbReference type="HAMAP" id="MF_00422">
    <property type="entry name" value="SecE"/>
    <property type="match status" value="1"/>
</dbReference>
<keyword evidence="6 8" id="KW-0811">Translocation</keyword>
<dbReference type="Proteomes" id="UP001226434">
    <property type="component" value="Unassembled WGS sequence"/>
</dbReference>
<evidence type="ECO:0000256" key="1">
    <source>
        <dbReference type="ARBA" id="ARBA00004370"/>
    </source>
</evidence>
<evidence type="ECO:0000256" key="3">
    <source>
        <dbReference type="ARBA" id="ARBA00022692"/>
    </source>
</evidence>
<accession>A0ABT6R6R4</accession>
<keyword evidence="10" id="KW-1185">Reference proteome</keyword>
<evidence type="ECO:0000256" key="5">
    <source>
        <dbReference type="ARBA" id="ARBA00022989"/>
    </source>
</evidence>
<keyword evidence="8" id="KW-1003">Cell membrane</keyword>
<keyword evidence="5 8" id="KW-1133">Transmembrane helix</keyword>
<evidence type="ECO:0000256" key="4">
    <source>
        <dbReference type="ARBA" id="ARBA00022927"/>
    </source>
</evidence>
<comment type="caution">
    <text evidence="9">The sequence shown here is derived from an EMBL/GenBank/DDBJ whole genome shotgun (WGS) entry which is preliminary data.</text>
</comment>
<sequence length="66" mass="7642">MNKIGTYFSESYKELVEKVTWPTWSELQQATVIVLIATLLITLVVGVMDFASHTFLNFIYSFLKHQ</sequence>
<comment type="subcellular location">
    <subcellularLocation>
        <location evidence="8">Cell membrane</location>
        <topology evidence="8">Single-pass membrane protein</topology>
    </subcellularLocation>
    <subcellularLocation>
        <location evidence="1">Membrane</location>
    </subcellularLocation>
</comment>
<gene>
    <name evidence="8 9" type="primary">secE</name>
    <name evidence="9" type="ORF">QJ048_00605</name>
</gene>
<keyword evidence="4 8" id="KW-0653">Protein transport</keyword>
<dbReference type="Gene3D" id="1.20.5.1030">
    <property type="entry name" value="Preprotein translocase secy subunit"/>
    <property type="match status" value="1"/>
</dbReference>
<reference evidence="9 10" key="1">
    <citation type="submission" date="2023-05" db="EMBL/GenBank/DDBJ databases">
        <title>Genome sequence of Pinibacter sp. MAH-24.</title>
        <authorList>
            <person name="Huq M.A."/>
        </authorList>
    </citation>
    <scope>NUCLEOTIDE SEQUENCE [LARGE SCALE GENOMIC DNA]</scope>
    <source>
        <strain evidence="9 10">MAH-24</strain>
    </source>
</reference>
<dbReference type="InterPro" id="IPR001901">
    <property type="entry name" value="Translocase_SecE/Sec61-g"/>
</dbReference>
<comment type="subunit">
    <text evidence="8">Component of the Sec protein translocase complex. Heterotrimer consisting of SecY, SecE and SecG subunits. The heterotrimers can form oligomers, although 1 heterotrimer is thought to be able to translocate proteins. Interacts with the ribosome. Interacts with SecDF, and other proteins may be involved. Interacts with SecA.</text>
</comment>
<evidence type="ECO:0000256" key="2">
    <source>
        <dbReference type="ARBA" id="ARBA00022448"/>
    </source>
</evidence>
<proteinExistence type="inferred from homology"/>